<organism evidence="1 2">
    <name type="scientific">Pleurodeles waltl</name>
    <name type="common">Iberian ribbed newt</name>
    <dbReference type="NCBI Taxonomy" id="8319"/>
    <lineage>
        <taxon>Eukaryota</taxon>
        <taxon>Metazoa</taxon>
        <taxon>Chordata</taxon>
        <taxon>Craniata</taxon>
        <taxon>Vertebrata</taxon>
        <taxon>Euteleostomi</taxon>
        <taxon>Amphibia</taxon>
        <taxon>Batrachia</taxon>
        <taxon>Caudata</taxon>
        <taxon>Salamandroidea</taxon>
        <taxon>Salamandridae</taxon>
        <taxon>Pleurodelinae</taxon>
        <taxon>Pleurodeles</taxon>
    </lineage>
</organism>
<proteinExistence type="predicted"/>
<dbReference type="EMBL" id="JANPWB010000008">
    <property type="protein sequence ID" value="KAJ1163112.1"/>
    <property type="molecule type" value="Genomic_DNA"/>
</dbReference>
<dbReference type="Proteomes" id="UP001066276">
    <property type="component" value="Chromosome 4_2"/>
</dbReference>
<sequence>MLARLVRDECFCPTLGAVQADGDTILNTQDNINAAFMSFYSSLYAAVPGPPKPALFEYLQRLPFPRLNANQIDDLDAPLQLDKLRVAKL</sequence>
<protein>
    <submittedName>
        <fullName evidence="1">Uncharacterized protein</fullName>
    </submittedName>
</protein>
<gene>
    <name evidence="1" type="ORF">NDU88_003575</name>
</gene>
<evidence type="ECO:0000313" key="2">
    <source>
        <dbReference type="Proteomes" id="UP001066276"/>
    </source>
</evidence>
<comment type="caution">
    <text evidence="1">The sequence shown here is derived from an EMBL/GenBank/DDBJ whole genome shotgun (WGS) entry which is preliminary data.</text>
</comment>
<dbReference type="AlphaFoldDB" id="A0AAV7SGB5"/>
<name>A0AAV7SGB5_PLEWA</name>
<reference evidence="1" key="1">
    <citation type="journal article" date="2022" name="bioRxiv">
        <title>Sequencing and chromosome-scale assembly of the giantPleurodeles waltlgenome.</title>
        <authorList>
            <person name="Brown T."/>
            <person name="Elewa A."/>
            <person name="Iarovenko S."/>
            <person name="Subramanian E."/>
            <person name="Araus A.J."/>
            <person name="Petzold A."/>
            <person name="Susuki M."/>
            <person name="Suzuki K.-i.T."/>
            <person name="Hayashi T."/>
            <person name="Toyoda A."/>
            <person name="Oliveira C."/>
            <person name="Osipova E."/>
            <person name="Leigh N.D."/>
            <person name="Simon A."/>
            <person name="Yun M.H."/>
        </authorList>
    </citation>
    <scope>NUCLEOTIDE SEQUENCE</scope>
    <source>
        <strain evidence="1">20211129_DDA</strain>
        <tissue evidence="1">Liver</tissue>
    </source>
</reference>
<evidence type="ECO:0000313" key="1">
    <source>
        <dbReference type="EMBL" id="KAJ1163112.1"/>
    </source>
</evidence>
<accession>A0AAV7SGB5</accession>
<keyword evidence="2" id="KW-1185">Reference proteome</keyword>